<proteinExistence type="predicted"/>
<dbReference type="Gene3D" id="3.40.50.620">
    <property type="entry name" value="HUPs"/>
    <property type="match status" value="1"/>
</dbReference>
<name>A0ABV7L620_9PROT</name>
<dbReference type="Proteomes" id="UP001595528">
    <property type="component" value="Unassembled WGS sequence"/>
</dbReference>
<keyword evidence="9" id="KW-0067">ATP-binding</keyword>
<evidence type="ECO:0000259" key="11">
    <source>
        <dbReference type="Pfam" id="PF06574"/>
    </source>
</evidence>
<evidence type="ECO:0000256" key="2">
    <source>
        <dbReference type="ARBA" id="ARBA00012393"/>
    </source>
</evidence>
<evidence type="ECO:0000313" key="13">
    <source>
        <dbReference type="Proteomes" id="UP001595528"/>
    </source>
</evidence>
<dbReference type="SUPFAM" id="SSF52374">
    <property type="entry name" value="Nucleotidylyl transferase"/>
    <property type="match status" value="1"/>
</dbReference>
<keyword evidence="6" id="KW-0548">Nucleotidyltransferase</keyword>
<evidence type="ECO:0000256" key="7">
    <source>
        <dbReference type="ARBA" id="ARBA00022741"/>
    </source>
</evidence>
<comment type="pathway">
    <text evidence="1">Cofactor biosynthesis; FAD biosynthesis; FAD from FMN: step 1/1.</text>
</comment>
<evidence type="ECO:0000256" key="6">
    <source>
        <dbReference type="ARBA" id="ARBA00022695"/>
    </source>
</evidence>
<sequence>MVPGYQGARVRIAVEGDLRLPASVVTIGGFDGVHRGHQALITAAIGRARRLKVPALVWTFDPLPKVAFGKARPLAPLGERLARIAALGPDWILVAPFTAAYAARSAATFLAALGQVGPREVHVGGDFRFGAGQAGNVAMLARAFPTIVHAPVLCAAGQVVSSSRIRALREAGQDGAAAELLRSEAGAFLAGLIMLSHDLQGHHA</sequence>
<keyword evidence="3" id="KW-0285">Flavoprotein</keyword>
<evidence type="ECO:0000256" key="10">
    <source>
        <dbReference type="ARBA" id="ARBA00049494"/>
    </source>
</evidence>
<feature type="domain" description="FAD synthetase" evidence="11">
    <location>
        <begin position="22"/>
        <end position="163"/>
    </location>
</feature>
<evidence type="ECO:0000256" key="4">
    <source>
        <dbReference type="ARBA" id="ARBA00022643"/>
    </source>
</evidence>
<dbReference type="EMBL" id="JBHRTR010000034">
    <property type="protein sequence ID" value="MFC3229884.1"/>
    <property type="molecule type" value="Genomic_DNA"/>
</dbReference>
<evidence type="ECO:0000256" key="9">
    <source>
        <dbReference type="ARBA" id="ARBA00022840"/>
    </source>
</evidence>
<comment type="caution">
    <text evidence="12">The sequence shown here is derived from an EMBL/GenBank/DDBJ whole genome shotgun (WGS) entry which is preliminary data.</text>
</comment>
<reference evidence="13" key="1">
    <citation type="journal article" date="2019" name="Int. J. Syst. Evol. Microbiol.">
        <title>The Global Catalogue of Microorganisms (GCM) 10K type strain sequencing project: providing services to taxonomists for standard genome sequencing and annotation.</title>
        <authorList>
            <consortium name="The Broad Institute Genomics Platform"/>
            <consortium name="The Broad Institute Genome Sequencing Center for Infectious Disease"/>
            <person name="Wu L."/>
            <person name="Ma J."/>
        </authorList>
    </citation>
    <scope>NUCLEOTIDE SEQUENCE [LARGE SCALE GENOMIC DNA]</scope>
    <source>
        <strain evidence="13">KCTC 42964</strain>
    </source>
</reference>
<dbReference type="Pfam" id="PF06574">
    <property type="entry name" value="FAD_syn"/>
    <property type="match status" value="1"/>
</dbReference>
<evidence type="ECO:0000256" key="8">
    <source>
        <dbReference type="ARBA" id="ARBA00022827"/>
    </source>
</evidence>
<evidence type="ECO:0000256" key="5">
    <source>
        <dbReference type="ARBA" id="ARBA00022679"/>
    </source>
</evidence>
<evidence type="ECO:0000256" key="1">
    <source>
        <dbReference type="ARBA" id="ARBA00004726"/>
    </source>
</evidence>
<keyword evidence="5" id="KW-0808">Transferase</keyword>
<dbReference type="InterPro" id="IPR014729">
    <property type="entry name" value="Rossmann-like_a/b/a_fold"/>
</dbReference>
<keyword evidence="7" id="KW-0547">Nucleotide-binding</keyword>
<keyword evidence="13" id="KW-1185">Reference proteome</keyword>
<dbReference type="InterPro" id="IPR015864">
    <property type="entry name" value="FAD_synthase"/>
</dbReference>
<dbReference type="EC" id="2.7.7.2" evidence="2"/>
<keyword evidence="4" id="KW-0288">FMN</keyword>
<accession>A0ABV7L620</accession>
<evidence type="ECO:0000256" key="3">
    <source>
        <dbReference type="ARBA" id="ARBA00022630"/>
    </source>
</evidence>
<dbReference type="RefSeq" id="WP_379904507.1">
    <property type="nucleotide sequence ID" value="NZ_JBHRTR010000034.1"/>
</dbReference>
<gene>
    <name evidence="12" type="ORF">ACFOGJ_21720</name>
</gene>
<organism evidence="12 13">
    <name type="scientific">Marinibaculum pumilum</name>
    <dbReference type="NCBI Taxonomy" id="1766165"/>
    <lineage>
        <taxon>Bacteria</taxon>
        <taxon>Pseudomonadati</taxon>
        <taxon>Pseudomonadota</taxon>
        <taxon>Alphaproteobacteria</taxon>
        <taxon>Rhodospirillales</taxon>
        <taxon>Rhodospirillaceae</taxon>
        <taxon>Marinibaculum</taxon>
    </lineage>
</organism>
<protein>
    <recommendedName>
        <fullName evidence="2">FAD synthase</fullName>
        <ecNumber evidence="2">2.7.7.2</ecNumber>
    </recommendedName>
</protein>
<comment type="catalytic activity">
    <reaction evidence="10">
        <text>FMN + ATP + H(+) = FAD + diphosphate</text>
        <dbReference type="Rhea" id="RHEA:17237"/>
        <dbReference type="ChEBI" id="CHEBI:15378"/>
        <dbReference type="ChEBI" id="CHEBI:30616"/>
        <dbReference type="ChEBI" id="CHEBI:33019"/>
        <dbReference type="ChEBI" id="CHEBI:57692"/>
        <dbReference type="ChEBI" id="CHEBI:58210"/>
        <dbReference type="EC" id="2.7.7.2"/>
    </reaction>
</comment>
<keyword evidence="8" id="KW-0274">FAD</keyword>
<evidence type="ECO:0000313" key="12">
    <source>
        <dbReference type="EMBL" id="MFC3229884.1"/>
    </source>
</evidence>